<evidence type="ECO:0000313" key="1">
    <source>
        <dbReference type="EMBL" id="RHW38495.1"/>
    </source>
</evidence>
<evidence type="ECO:0008006" key="3">
    <source>
        <dbReference type="Google" id="ProtNLM"/>
    </source>
</evidence>
<dbReference type="AlphaFoldDB" id="A0A396SIE8"/>
<protein>
    <recommendedName>
        <fullName evidence="3">Competence protein ComG</fullName>
    </recommendedName>
</protein>
<dbReference type="Proteomes" id="UP000265692">
    <property type="component" value="Unassembled WGS sequence"/>
</dbReference>
<evidence type="ECO:0000313" key="2">
    <source>
        <dbReference type="Proteomes" id="UP000265692"/>
    </source>
</evidence>
<comment type="caution">
    <text evidence="1">The sequence shown here is derived from an EMBL/GenBank/DDBJ whole genome shotgun (WGS) entry which is preliminary data.</text>
</comment>
<accession>A0A396SIE8</accession>
<gene>
    <name evidence="1" type="ORF">D1B33_06345</name>
</gene>
<dbReference type="OrthoDB" id="2456326at2"/>
<sequence>METLLSVVIILMLTGSLIPLTNHLKSSLYNQKTELHASETALQAAKMIKTLSIAGGMILIEQNQYEWTYDGEQICVGFNNTLGAQRKCITRNETNI</sequence>
<dbReference type="RefSeq" id="WP_118875529.1">
    <property type="nucleotide sequence ID" value="NZ_QWEI01000002.1"/>
</dbReference>
<organism evidence="1 2">
    <name type="scientific">Ureibacillus yapensis</name>
    <dbReference type="NCBI Taxonomy" id="2304605"/>
    <lineage>
        <taxon>Bacteria</taxon>
        <taxon>Bacillati</taxon>
        <taxon>Bacillota</taxon>
        <taxon>Bacilli</taxon>
        <taxon>Bacillales</taxon>
        <taxon>Caryophanaceae</taxon>
        <taxon>Ureibacillus</taxon>
    </lineage>
</organism>
<keyword evidence="2" id="KW-1185">Reference proteome</keyword>
<reference evidence="1 2" key="1">
    <citation type="submission" date="2018-08" db="EMBL/GenBank/DDBJ databases">
        <title>Lysinibacillus sp. YLB-03 draft genome sequence.</title>
        <authorList>
            <person name="Yu L."/>
        </authorList>
    </citation>
    <scope>NUCLEOTIDE SEQUENCE [LARGE SCALE GENOMIC DNA]</scope>
    <source>
        <strain evidence="1 2">YLB-03</strain>
    </source>
</reference>
<proteinExistence type="predicted"/>
<dbReference type="EMBL" id="QWEI01000002">
    <property type="protein sequence ID" value="RHW38495.1"/>
    <property type="molecule type" value="Genomic_DNA"/>
</dbReference>
<name>A0A396SIE8_9BACL</name>